<dbReference type="EMBL" id="CAJVCH010466611">
    <property type="protein sequence ID" value="CAG7820013.1"/>
    <property type="molecule type" value="Genomic_DNA"/>
</dbReference>
<reference evidence="1" key="1">
    <citation type="submission" date="2021-06" db="EMBL/GenBank/DDBJ databases">
        <authorList>
            <person name="Hodson N. C."/>
            <person name="Mongue J. A."/>
            <person name="Jaron S. K."/>
        </authorList>
    </citation>
    <scope>NUCLEOTIDE SEQUENCE</scope>
</reference>
<organism evidence="1 2">
    <name type="scientific">Allacma fusca</name>
    <dbReference type="NCBI Taxonomy" id="39272"/>
    <lineage>
        <taxon>Eukaryota</taxon>
        <taxon>Metazoa</taxon>
        <taxon>Ecdysozoa</taxon>
        <taxon>Arthropoda</taxon>
        <taxon>Hexapoda</taxon>
        <taxon>Collembola</taxon>
        <taxon>Symphypleona</taxon>
        <taxon>Sminthuridae</taxon>
        <taxon>Allacma</taxon>
    </lineage>
</organism>
<name>A0A8J2KN30_9HEXA</name>
<protein>
    <submittedName>
        <fullName evidence="1">Uncharacterized protein</fullName>
    </submittedName>
</protein>
<dbReference type="Proteomes" id="UP000708208">
    <property type="component" value="Unassembled WGS sequence"/>
</dbReference>
<sequence>MRVNSANVQRNVKLLGKLPAKPDLIADENWQTWDIEVKYQSTEKATQPKILSVTIRPRNPTQKSKSWRFQVYGSSSDEEEVVVPPKPRNLTPVYTNTDVTPDLEEDSDIFESSFEIHGECSGETFPSPTVLSAGGEDLKSELRMTQAVIQTPIVVGIYYGNEKPPVVEYFFNLVEELWKENWKQMVCHLMG</sequence>
<comment type="caution">
    <text evidence="1">The sequence shown here is derived from an EMBL/GenBank/DDBJ whole genome shotgun (WGS) entry which is preliminary data.</text>
</comment>
<dbReference type="AlphaFoldDB" id="A0A8J2KN30"/>
<evidence type="ECO:0000313" key="2">
    <source>
        <dbReference type="Proteomes" id="UP000708208"/>
    </source>
</evidence>
<gene>
    <name evidence="1" type="ORF">AFUS01_LOCUS30423</name>
</gene>
<proteinExistence type="predicted"/>
<accession>A0A8J2KN30</accession>
<keyword evidence="2" id="KW-1185">Reference proteome</keyword>
<evidence type="ECO:0000313" key="1">
    <source>
        <dbReference type="EMBL" id="CAG7820013.1"/>
    </source>
</evidence>